<reference evidence="8" key="3">
    <citation type="submission" date="2015-02" db="UniProtKB">
        <authorList>
            <consortium name="EnsemblProtists"/>
        </authorList>
    </citation>
    <scope>IDENTIFICATION</scope>
    <source>
        <strain evidence="8">DAOM BR144</strain>
    </source>
</reference>
<evidence type="ECO:0000313" key="8">
    <source>
        <dbReference type="EnsemblProtists" id="PYU1_T011973"/>
    </source>
</evidence>
<keyword evidence="2" id="KW-0723">Serine/threonine-protein kinase</keyword>
<dbReference type="VEuPathDB" id="FungiDB:PYU1_G011947"/>
<dbReference type="GO" id="GO:0004674">
    <property type="term" value="F:protein serine/threonine kinase activity"/>
    <property type="evidence" value="ECO:0007669"/>
    <property type="project" value="UniProtKB-KW"/>
</dbReference>
<dbReference type="eggNOG" id="KOG0598">
    <property type="taxonomic scope" value="Eukaryota"/>
</dbReference>
<evidence type="ECO:0000256" key="1">
    <source>
        <dbReference type="ARBA" id="ARBA00012513"/>
    </source>
</evidence>
<dbReference type="STRING" id="431595.K3X424"/>
<proteinExistence type="predicted"/>
<sequence length="211" mass="23026">MLPSALDPLGRKIRRITTDVVDSDEQLLLVKRRASVAKAIALQGCQQSAAKNKRRDRASSRSSSSFHLKKKSCSAVDAPMSPDDFTYLKVIGVGAWGRVVLVRNRRDGALYAMKVISKRSVAENNLAEKILSERDVLGGTHHHSLGAIENASNFDVEFTRLSIGSIDTASCNGVDDDEFKEFDFEAPEAPLIEYGYARDIGIHTNAAGMCA</sequence>
<dbReference type="EMBL" id="GL376621">
    <property type="status" value="NOT_ANNOTATED_CDS"/>
    <property type="molecule type" value="Genomic_DNA"/>
</dbReference>
<name>K3X424_GLOUD</name>
<dbReference type="EnsemblProtists" id="PYU1_T011973">
    <property type="protein sequence ID" value="PYU1_T011973"/>
    <property type="gene ID" value="PYU1_G011947"/>
</dbReference>
<reference evidence="9" key="2">
    <citation type="submission" date="2010-04" db="EMBL/GenBank/DDBJ databases">
        <authorList>
            <person name="Buell R."/>
            <person name="Hamilton J."/>
            <person name="Hostetler J."/>
        </authorList>
    </citation>
    <scope>NUCLEOTIDE SEQUENCE [LARGE SCALE GENOMIC DNA]</scope>
    <source>
        <strain evidence="9">DAOM:BR144</strain>
    </source>
</reference>
<dbReference type="InterPro" id="IPR011009">
    <property type="entry name" value="Kinase-like_dom_sf"/>
</dbReference>
<evidence type="ECO:0000313" key="9">
    <source>
        <dbReference type="Proteomes" id="UP000019132"/>
    </source>
</evidence>
<dbReference type="Gene3D" id="3.30.200.20">
    <property type="entry name" value="Phosphorylase Kinase, domain 1"/>
    <property type="match status" value="1"/>
</dbReference>
<evidence type="ECO:0000256" key="3">
    <source>
        <dbReference type="ARBA" id="ARBA00022679"/>
    </source>
</evidence>
<evidence type="ECO:0000256" key="6">
    <source>
        <dbReference type="ARBA" id="ARBA00022840"/>
    </source>
</evidence>
<dbReference type="GO" id="GO:0035556">
    <property type="term" value="P:intracellular signal transduction"/>
    <property type="evidence" value="ECO:0007669"/>
    <property type="project" value="TreeGrafter"/>
</dbReference>
<reference evidence="9" key="1">
    <citation type="journal article" date="2010" name="Genome Biol.">
        <title>Genome sequence of the necrotrophic plant pathogen Pythium ultimum reveals original pathogenicity mechanisms and effector repertoire.</title>
        <authorList>
            <person name="Levesque C.A."/>
            <person name="Brouwer H."/>
            <person name="Cano L."/>
            <person name="Hamilton J.P."/>
            <person name="Holt C."/>
            <person name="Huitema E."/>
            <person name="Raffaele S."/>
            <person name="Robideau G.P."/>
            <person name="Thines M."/>
            <person name="Win J."/>
            <person name="Zerillo M.M."/>
            <person name="Beakes G.W."/>
            <person name="Boore J.L."/>
            <person name="Busam D."/>
            <person name="Dumas B."/>
            <person name="Ferriera S."/>
            <person name="Fuerstenberg S.I."/>
            <person name="Gachon C.M."/>
            <person name="Gaulin E."/>
            <person name="Govers F."/>
            <person name="Grenville-Briggs L."/>
            <person name="Horner N."/>
            <person name="Hostetler J."/>
            <person name="Jiang R.H."/>
            <person name="Johnson J."/>
            <person name="Krajaejun T."/>
            <person name="Lin H."/>
            <person name="Meijer H.J."/>
            <person name="Moore B."/>
            <person name="Morris P."/>
            <person name="Phuntmart V."/>
            <person name="Puiu D."/>
            <person name="Shetty J."/>
            <person name="Stajich J.E."/>
            <person name="Tripathy S."/>
            <person name="Wawra S."/>
            <person name="van West P."/>
            <person name="Whitty B.R."/>
            <person name="Coutinho P.M."/>
            <person name="Henrissat B."/>
            <person name="Martin F."/>
            <person name="Thomas P.D."/>
            <person name="Tyler B.M."/>
            <person name="De Vries R.P."/>
            <person name="Kamoun S."/>
            <person name="Yandell M."/>
            <person name="Tisserat N."/>
            <person name="Buell C.R."/>
        </authorList>
    </citation>
    <scope>NUCLEOTIDE SEQUENCE</scope>
    <source>
        <strain evidence="9">DAOM:BR144</strain>
    </source>
</reference>
<dbReference type="HOGENOM" id="CLU_077044_0_0_1"/>
<evidence type="ECO:0000256" key="7">
    <source>
        <dbReference type="PROSITE-ProRule" id="PRU10141"/>
    </source>
</evidence>
<dbReference type="GO" id="GO:0005524">
    <property type="term" value="F:ATP binding"/>
    <property type="evidence" value="ECO:0007669"/>
    <property type="project" value="UniProtKB-UniRule"/>
</dbReference>
<evidence type="ECO:0000256" key="2">
    <source>
        <dbReference type="ARBA" id="ARBA00022527"/>
    </source>
</evidence>
<dbReference type="PANTHER" id="PTHR24356:SF407">
    <property type="entry name" value="RAC SERINE_THREONINE-PROTEIN KINASE"/>
    <property type="match status" value="1"/>
</dbReference>
<protein>
    <recommendedName>
        <fullName evidence="1">non-specific serine/threonine protein kinase</fullName>
        <ecNumber evidence="1">2.7.11.1</ecNumber>
    </recommendedName>
</protein>
<keyword evidence="4 7" id="KW-0547">Nucleotide-binding</keyword>
<dbReference type="PANTHER" id="PTHR24356">
    <property type="entry name" value="SERINE/THREONINE-PROTEIN KINASE"/>
    <property type="match status" value="1"/>
</dbReference>
<evidence type="ECO:0000256" key="5">
    <source>
        <dbReference type="ARBA" id="ARBA00022777"/>
    </source>
</evidence>
<keyword evidence="5" id="KW-0418">Kinase</keyword>
<keyword evidence="6 7" id="KW-0067">ATP-binding</keyword>
<accession>K3X424</accession>
<dbReference type="InterPro" id="IPR050236">
    <property type="entry name" value="Ser_Thr_kinase_AGC"/>
</dbReference>
<dbReference type="InParanoid" id="K3X424"/>
<dbReference type="Proteomes" id="UP000019132">
    <property type="component" value="Unassembled WGS sequence"/>
</dbReference>
<dbReference type="EC" id="2.7.11.1" evidence="1"/>
<keyword evidence="3" id="KW-0808">Transferase</keyword>
<dbReference type="AlphaFoldDB" id="K3X424"/>
<keyword evidence="9" id="KW-1185">Reference proteome</keyword>
<dbReference type="InterPro" id="IPR017441">
    <property type="entry name" value="Protein_kinase_ATP_BS"/>
</dbReference>
<feature type="binding site" evidence="7">
    <location>
        <position position="114"/>
    </location>
    <ligand>
        <name>ATP</name>
        <dbReference type="ChEBI" id="CHEBI:30616"/>
    </ligand>
</feature>
<dbReference type="SUPFAM" id="SSF56112">
    <property type="entry name" value="Protein kinase-like (PK-like)"/>
    <property type="match status" value="1"/>
</dbReference>
<dbReference type="PROSITE" id="PS00107">
    <property type="entry name" value="PROTEIN_KINASE_ATP"/>
    <property type="match status" value="1"/>
</dbReference>
<evidence type="ECO:0000256" key="4">
    <source>
        <dbReference type="ARBA" id="ARBA00022741"/>
    </source>
</evidence>
<organism evidence="8 9">
    <name type="scientific">Globisporangium ultimum (strain ATCC 200006 / CBS 805.95 / DAOM BR144)</name>
    <name type="common">Pythium ultimum</name>
    <dbReference type="NCBI Taxonomy" id="431595"/>
    <lineage>
        <taxon>Eukaryota</taxon>
        <taxon>Sar</taxon>
        <taxon>Stramenopiles</taxon>
        <taxon>Oomycota</taxon>
        <taxon>Peronosporomycetes</taxon>
        <taxon>Pythiales</taxon>
        <taxon>Pythiaceae</taxon>
        <taxon>Globisporangium</taxon>
    </lineage>
</organism>